<dbReference type="Gene3D" id="3.40.50.1820">
    <property type="entry name" value="alpha/beta hydrolase"/>
    <property type="match status" value="1"/>
</dbReference>
<dbReference type="AlphaFoldDB" id="A0A1H8ABP0"/>
<accession>A0A1H8ABP0</accession>
<dbReference type="EMBL" id="FOBS01000032">
    <property type="protein sequence ID" value="SEM66967.1"/>
    <property type="molecule type" value="Genomic_DNA"/>
</dbReference>
<evidence type="ECO:0000313" key="3">
    <source>
        <dbReference type="Proteomes" id="UP000198744"/>
    </source>
</evidence>
<gene>
    <name evidence="2" type="ORF">SAMN04489760_13219</name>
</gene>
<evidence type="ECO:0000313" key="2">
    <source>
        <dbReference type="EMBL" id="SEM66967.1"/>
    </source>
</evidence>
<dbReference type="Pfam" id="PF20408">
    <property type="entry name" value="Abhydrolase_11"/>
    <property type="match status" value="1"/>
</dbReference>
<feature type="domain" description="KANL3/Tex30 alpha/beta hydrolase-like" evidence="1">
    <location>
        <begin position="51"/>
        <end position="241"/>
    </location>
</feature>
<dbReference type="InterPro" id="IPR026555">
    <property type="entry name" value="NSL3/Tex30"/>
</dbReference>
<dbReference type="OrthoDB" id="652634at2"/>
<dbReference type="InterPro" id="IPR046879">
    <property type="entry name" value="KANL3/Tex30_Abhydrolase"/>
</dbReference>
<name>A0A1H8ABP0_9BACT</name>
<dbReference type="SUPFAM" id="SSF53474">
    <property type="entry name" value="alpha/beta-Hydrolases"/>
    <property type="match status" value="1"/>
</dbReference>
<sequence length="245" mass="27083">MARKDYKMDLYKNMKGRIPMERQRITIPLSGEESISAVLTLPRNETKNLGVITAHGAGNDMEQALLVAFSDGLAEAGYPALRFNFPYKEKGLKAPDRPEKLENAWAAAYRYFREGSGAGLTRIIAAGKSMGGRVASQMVADKKLPAQGLIFLGYPLHPAGDLSKLRDAHLYQIGIPMLFFAGTRDTLCDLATLQGVLDKMSAPWDLEIIEGGDHSFRIPKSMGIPESDIHTRLAEKTVQWLEETF</sequence>
<dbReference type="PANTHER" id="PTHR13136:SF11">
    <property type="entry name" value="TESTIS-EXPRESSED PROTEIN 30"/>
    <property type="match status" value="1"/>
</dbReference>
<dbReference type="InterPro" id="IPR029058">
    <property type="entry name" value="AB_hydrolase_fold"/>
</dbReference>
<proteinExistence type="predicted"/>
<dbReference type="Proteomes" id="UP000198744">
    <property type="component" value="Unassembled WGS sequence"/>
</dbReference>
<keyword evidence="3" id="KW-1185">Reference proteome</keyword>
<organism evidence="2 3">
    <name type="scientific">Syntrophus gentianae</name>
    <dbReference type="NCBI Taxonomy" id="43775"/>
    <lineage>
        <taxon>Bacteria</taxon>
        <taxon>Pseudomonadati</taxon>
        <taxon>Thermodesulfobacteriota</taxon>
        <taxon>Syntrophia</taxon>
        <taxon>Syntrophales</taxon>
        <taxon>Syntrophaceae</taxon>
        <taxon>Syntrophus</taxon>
    </lineage>
</organism>
<evidence type="ECO:0000259" key="1">
    <source>
        <dbReference type="Pfam" id="PF20408"/>
    </source>
</evidence>
<reference evidence="2 3" key="1">
    <citation type="submission" date="2016-10" db="EMBL/GenBank/DDBJ databases">
        <authorList>
            <person name="de Groot N.N."/>
        </authorList>
    </citation>
    <scope>NUCLEOTIDE SEQUENCE [LARGE SCALE GENOMIC DNA]</scope>
    <source>
        <strain evidence="2 3">DSM 8423</strain>
    </source>
</reference>
<dbReference type="PANTHER" id="PTHR13136">
    <property type="entry name" value="TESTIS DEVELOPMENT PROTEIN PRTD"/>
    <property type="match status" value="1"/>
</dbReference>
<protein>
    <recommendedName>
        <fullName evidence="1">KANL3/Tex30 alpha/beta hydrolase-like domain-containing protein</fullName>
    </recommendedName>
</protein>